<evidence type="ECO:0000313" key="4">
    <source>
        <dbReference type="Proteomes" id="UP000005238"/>
    </source>
</evidence>
<evidence type="ECO:0000259" key="2">
    <source>
        <dbReference type="PROSITE" id="PS50186"/>
    </source>
</evidence>
<proteinExistence type="predicted"/>
<dbReference type="SUPFAM" id="SSF46785">
    <property type="entry name" value="Winged helix' DNA-binding domain"/>
    <property type="match status" value="1"/>
</dbReference>
<dbReference type="AlphaFoldDB" id="H3H2V5"/>
<dbReference type="Gene3D" id="1.10.10.10">
    <property type="entry name" value="Winged helix-like DNA-binding domain superfamily/Winged helix DNA-binding domain"/>
    <property type="match status" value="1"/>
</dbReference>
<dbReference type="VEuPathDB" id="FungiDB:KRP23_8297"/>
<reference evidence="4" key="1">
    <citation type="journal article" date="2006" name="Science">
        <title>Phytophthora genome sequences uncover evolutionary origins and mechanisms of pathogenesis.</title>
        <authorList>
            <person name="Tyler B.M."/>
            <person name="Tripathy S."/>
            <person name="Zhang X."/>
            <person name="Dehal P."/>
            <person name="Jiang R.H."/>
            <person name="Aerts A."/>
            <person name="Arredondo F.D."/>
            <person name="Baxter L."/>
            <person name="Bensasson D."/>
            <person name="Beynon J.L."/>
            <person name="Chapman J."/>
            <person name="Damasceno C.M."/>
            <person name="Dorrance A.E."/>
            <person name="Dou D."/>
            <person name="Dickerman A.W."/>
            <person name="Dubchak I.L."/>
            <person name="Garbelotto M."/>
            <person name="Gijzen M."/>
            <person name="Gordon S.G."/>
            <person name="Govers F."/>
            <person name="Grunwald N.J."/>
            <person name="Huang W."/>
            <person name="Ivors K.L."/>
            <person name="Jones R.W."/>
            <person name="Kamoun S."/>
            <person name="Krampis K."/>
            <person name="Lamour K.H."/>
            <person name="Lee M.K."/>
            <person name="McDonald W.H."/>
            <person name="Medina M."/>
            <person name="Meijer H.J."/>
            <person name="Nordberg E.K."/>
            <person name="Maclean D.J."/>
            <person name="Ospina-Giraldo M.D."/>
            <person name="Morris P.F."/>
            <person name="Phuntumart V."/>
            <person name="Putnam N.H."/>
            <person name="Rash S."/>
            <person name="Rose J.K."/>
            <person name="Sakihama Y."/>
            <person name="Salamov A.A."/>
            <person name="Savidor A."/>
            <person name="Scheuring C.F."/>
            <person name="Smith B.M."/>
            <person name="Sobral B.W."/>
            <person name="Terry A."/>
            <person name="Torto-Alalibo T.A."/>
            <person name="Win J."/>
            <person name="Xu Z."/>
            <person name="Zhang H."/>
            <person name="Grigoriev I.V."/>
            <person name="Rokhsar D.S."/>
            <person name="Boore J.L."/>
        </authorList>
    </citation>
    <scope>NUCLEOTIDE SEQUENCE [LARGE SCALE GENOMIC DNA]</scope>
    <source>
        <strain evidence="4">Pr102</strain>
    </source>
</reference>
<dbReference type="GO" id="GO:0035556">
    <property type="term" value="P:intracellular signal transduction"/>
    <property type="evidence" value="ECO:0007669"/>
    <property type="project" value="InterPro"/>
</dbReference>
<dbReference type="GeneID" id="94229500"/>
<dbReference type="HOGENOM" id="CLU_2126002_0_0_1"/>
<evidence type="ECO:0000256" key="1">
    <source>
        <dbReference type="SAM" id="MobiDB-lite"/>
    </source>
</evidence>
<feature type="compositionally biased region" description="Polar residues" evidence="1">
    <location>
        <begin position="1"/>
        <end position="11"/>
    </location>
</feature>
<protein>
    <recommendedName>
        <fullName evidence="2">DEP domain-containing protein</fullName>
    </recommendedName>
</protein>
<dbReference type="OrthoDB" id="39497at2759"/>
<dbReference type="InParanoid" id="H3H2V5"/>
<evidence type="ECO:0000313" key="3">
    <source>
        <dbReference type="EnsemblProtists" id="Phyra84755"/>
    </source>
</evidence>
<reference evidence="3" key="2">
    <citation type="submission" date="2015-06" db="UniProtKB">
        <authorList>
            <consortium name="EnsemblProtists"/>
        </authorList>
    </citation>
    <scope>IDENTIFICATION</scope>
    <source>
        <strain evidence="3">Pr102</strain>
    </source>
</reference>
<dbReference type="InterPro" id="IPR036388">
    <property type="entry name" value="WH-like_DNA-bd_sf"/>
</dbReference>
<feature type="region of interest" description="Disordered" evidence="1">
    <location>
        <begin position="1"/>
        <end position="23"/>
    </location>
</feature>
<dbReference type="SMART" id="SM00049">
    <property type="entry name" value="DEP"/>
    <property type="match status" value="1"/>
</dbReference>
<keyword evidence="4" id="KW-1185">Reference proteome</keyword>
<dbReference type="Proteomes" id="UP000005238">
    <property type="component" value="Unassembled WGS sequence"/>
</dbReference>
<accession>H3H2V5</accession>
<dbReference type="EnsemblProtists" id="Phyra84068">
    <property type="protein sequence ID" value="Phyra84068"/>
    <property type="gene ID" value="Phyra84068"/>
</dbReference>
<dbReference type="GeneID" id="94229502"/>
<dbReference type="InterPro" id="IPR036390">
    <property type="entry name" value="WH_DNA-bd_sf"/>
</dbReference>
<dbReference type="CDD" id="cd04371">
    <property type="entry name" value="DEP"/>
    <property type="match status" value="1"/>
</dbReference>
<dbReference type="EMBL" id="DS566099">
    <property type="status" value="NOT_ANNOTATED_CDS"/>
    <property type="molecule type" value="Genomic_DNA"/>
</dbReference>
<dbReference type="Pfam" id="PF00610">
    <property type="entry name" value="DEP"/>
    <property type="match status" value="1"/>
</dbReference>
<sequence length="116" mass="12768">MGSQCSKSSTADLAVKPRGADCDDKELSPATLCATMKASLPIGTRHRSPLKKFANCFTSVEAVDWMLQHKQARDEGEAVRKCQTLLTRGLIEQVDGSAEFECNSKRFYRFTSAAAY</sequence>
<dbReference type="RefSeq" id="XP_067743222.1">
    <property type="nucleotide sequence ID" value="XM_067893718.1"/>
</dbReference>
<dbReference type="RefSeq" id="XP_067743224.1">
    <property type="nucleotide sequence ID" value="XM_067893720.1"/>
</dbReference>
<dbReference type="VEuPathDB" id="FungiDB:KRP22_12858"/>
<dbReference type="EnsemblProtists" id="Phyra84755">
    <property type="protein sequence ID" value="Phyra84755"/>
    <property type="gene ID" value="Phyra84755"/>
</dbReference>
<dbReference type="PANTHER" id="PTHR16206">
    <property type="entry name" value="DEP DOMAIN-CONTAINING"/>
    <property type="match status" value="1"/>
</dbReference>
<dbReference type="eggNOG" id="ENOG502RGME">
    <property type="taxonomic scope" value="Eukaryota"/>
</dbReference>
<dbReference type="InterPro" id="IPR000591">
    <property type="entry name" value="DEP_dom"/>
</dbReference>
<dbReference type="PROSITE" id="PS50186">
    <property type="entry name" value="DEP"/>
    <property type="match status" value="1"/>
</dbReference>
<dbReference type="VEuPathDB" id="FungiDB:KRP23_8299"/>
<organism evidence="3 4">
    <name type="scientific">Phytophthora ramorum</name>
    <name type="common">Sudden oak death agent</name>
    <dbReference type="NCBI Taxonomy" id="164328"/>
    <lineage>
        <taxon>Eukaryota</taxon>
        <taxon>Sar</taxon>
        <taxon>Stramenopiles</taxon>
        <taxon>Oomycota</taxon>
        <taxon>Peronosporomycetes</taxon>
        <taxon>Peronosporales</taxon>
        <taxon>Peronosporaceae</taxon>
        <taxon>Phytophthora</taxon>
    </lineage>
</organism>
<dbReference type="PANTHER" id="PTHR16206:SF4">
    <property type="entry name" value="PROTEIN LET-99"/>
    <property type="match status" value="1"/>
</dbReference>
<name>H3H2V5_PHYRM</name>
<dbReference type="EMBL" id="DS566120">
    <property type="status" value="NOT_ANNOTATED_CDS"/>
    <property type="molecule type" value="Genomic_DNA"/>
</dbReference>
<feature type="domain" description="DEP" evidence="2">
    <location>
        <begin position="36"/>
        <end position="112"/>
    </location>
</feature>